<comment type="caution">
    <text evidence="3">The sequence shown here is derived from an EMBL/GenBank/DDBJ whole genome shotgun (WGS) entry which is preliminary data.</text>
</comment>
<dbReference type="PROSITE" id="PS50157">
    <property type="entry name" value="ZINC_FINGER_C2H2_2"/>
    <property type="match status" value="1"/>
</dbReference>
<dbReference type="EMBL" id="CAJVPZ010036899">
    <property type="protein sequence ID" value="CAG8752341.1"/>
    <property type="molecule type" value="Genomic_DNA"/>
</dbReference>
<feature type="domain" description="C2H2-type" evidence="2">
    <location>
        <begin position="6"/>
        <end position="35"/>
    </location>
</feature>
<dbReference type="Proteomes" id="UP000789396">
    <property type="component" value="Unassembled WGS sequence"/>
</dbReference>
<gene>
    <name evidence="3" type="ORF">RFULGI_LOCUS13697</name>
</gene>
<accession>A0A9N9IVP8</accession>
<name>A0A9N9IVP8_9GLOM</name>
<dbReference type="GO" id="GO:0008270">
    <property type="term" value="F:zinc ion binding"/>
    <property type="evidence" value="ECO:0007669"/>
    <property type="project" value="UniProtKB-KW"/>
</dbReference>
<dbReference type="InterPro" id="IPR013087">
    <property type="entry name" value="Znf_C2H2_type"/>
</dbReference>
<keyword evidence="1" id="KW-0862">Zinc</keyword>
<evidence type="ECO:0000256" key="1">
    <source>
        <dbReference type="PROSITE-ProRule" id="PRU00042"/>
    </source>
</evidence>
<evidence type="ECO:0000313" key="3">
    <source>
        <dbReference type="EMBL" id="CAG8752341.1"/>
    </source>
</evidence>
<organism evidence="3 4">
    <name type="scientific">Racocetra fulgida</name>
    <dbReference type="NCBI Taxonomy" id="60492"/>
    <lineage>
        <taxon>Eukaryota</taxon>
        <taxon>Fungi</taxon>
        <taxon>Fungi incertae sedis</taxon>
        <taxon>Mucoromycota</taxon>
        <taxon>Glomeromycotina</taxon>
        <taxon>Glomeromycetes</taxon>
        <taxon>Diversisporales</taxon>
        <taxon>Gigasporaceae</taxon>
        <taxon>Racocetra</taxon>
    </lineage>
</organism>
<sequence>MAKGKRICDQCGNKFATPRKLRDHLKRKFKCKPKPIQIPIQPFTTQVKDQVVVQEGDSEASPGPATQVYREEISSEQNKVQENDIVFVEKSYDLARPHKNLKNMSVWEGKIPAGNNPAYLYKKNQIKISLVIESTYTKYKYKGEGDVTDKANYEL</sequence>
<keyword evidence="1" id="KW-0863">Zinc-finger</keyword>
<dbReference type="OrthoDB" id="2456149at2759"/>
<evidence type="ECO:0000259" key="2">
    <source>
        <dbReference type="PROSITE" id="PS50157"/>
    </source>
</evidence>
<keyword evidence="4" id="KW-1185">Reference proteome</keyword>
<feature type="non-terminal residue" evidence="3">
    <location>
        <position position="1"/>
    </location>
</feature>
<keyword evidence="1" id="KW-0479">Metal-binding</keyword>
<evidence type="ECO:0000313" key="4">
    <source>
        <dbReference type="Proteomes" id="UP000789396"/>
    </source>
</evidence>
<dbReference type="AlphaFoldDB" id="A0A9N9IVP8"/>
<protein>
    <submittedName>
        <fullName evidence="3">14207_t:CDS:1</fullName>
    </submittedName>
</protein>
<proteinExistence type="predicted"/>
<reference evidence="3" key="1">
    <citation type="submission" date="2021-06" db="EMBL/GenBank/DDBJ databases">
        <authorList>
            <person name="Kallberg Y."/>
            <person name="Tangrot J."/>
            <person name="Rosling A."/>
        </authorList>
    </citation>
    <scope>NUCLEOTIDE SEQUENCE</scope>
    <source>
        <strain evidence="3">IN212</strain>
    </source>
</reference>